<feature type="domain" description="Bacterial alpha-L-rhamnosidase N-terminal" evidence="5">
    <location>
        <begin position="145"/>
        <end position="312"/>
    </location>
</feature>
<dbReference type="Pfam" id="PF17390">
    <property type="entry name" value="Bac_rhamnosid_C"/>
    <property type="match status" value="1"/>
</dbReference>
<evidence type="ECO:0000313" key="8">
    <source>
        <dbReference type="EMBL" id="SHH72538.1"/>
    </source>
</evidence>
<dbReference type="SUPFAM" id="SSF49265">
    <property type="entry name" value="Fibronectin type III"/>
    <property type="match status" value="1"/>
</dbReference>
<dbReference type="Pfam" id="PF25788">
    <property type="entry name" value="Ig_Rha78A_N"/>
    <property type="match status" value="1"/>
</dbReference>
<dbReference type="Gene3D" id="2.60.40.10">
    <property type="entry name" value="Immunoglobulins"/>
    <property type="match status" value="1"/>
</dbReference>
<name>A0A1M5VBM1_9CLOT</name>
<dbReference type="Gene3D" id="1.50.10.10">
    <property type="match status" value="1"/>
</dbReference>
<accession>A0A1M5VBM1</accession>
<evidence type="ECO:0000313" key="9">
    <source>
        <dbReference type="Proteomes" id="UP000184447"/>
    </source>
</evidence>
<evidence type="ECO:0000259" key="4">
    <source>
        <dbReference type="Pfam" id="PF05592"/>
    </source>
</evidence>
<dbReference type="InterPro" id="IPR016007">
    <property type="entry name" value="Alpha_rhamnosid"/>
</dbReference>
<dbReference type="Pfam" id="PF17389">
    <property type="entry name" value="Bac_rhamnosid6H"/>
    <property type="match status" value="1"/>
</dbReference>
<keyword evidence="3" id="KW-0378">Hydrolase</keyword>
<gene>
    <name evidence="8" type="ORF">SAMN02745207_02181</name>
</gene>
<dbReference type="InterPro" id="IPR013737">
    <property type="entry name" value="Bac_rhamnosid_N"/>
</dbReference>
<dbReference type="AlphaFoldDB" id="A0A1M5VBM1"/>
<dbReference type="EMBL" id="FQXM01000011">
    <property type="protein sequence ID" value="SHH72538.1"/>
    <property type="molecule type" value="Genomic_DNA"/>
</dbReference>
<dbReference type="EC" id="3.2.1.40" evidence="2"/>
<feature type="domain" description="Alpha-L-rhamnosidase six-hairpin glycosidase" evidence="6">
    <location>
        <begin position="426"/>
        <end position="780"/>
    </location>
</feature>
<dbReference type="InterPro" id="IPR035398">
    <property type="entry name" value="Bac_rhamnosid_C"/>
</dbReference>
<dbReference type="InterPro" id="IPR008928">
    <property type="entry name" value="6-hairpin_glycosidase_sf"/>
</dbReference>
<feature type="domain" description="Alpha-L-rhamnosidase concanavalin-like" evidence="4">
    <location>
        <begin position="323"/>
        <end position="422"/>
    </location>
</feature>
<dbReference type="GO" id="GO:0005975">
    <property type="term" value="P:carbohydrate metabolic process"/>
    <property type="evidence" value="ECO:0007669"/>
    <property type="project" value="InterPro"/>
</dbReference>
<evidence type="ECO:0000259" key="7">
    <source>
        <dbReference type="Pfam" id="PF17390"/>
    </source>
</evidence>
<dbReference type="InterPro" id="IPR013783">
    <property type="entry name" value="Ig-like_fold"/>
</dbReference>
<sequence>MLFLEKIRCEYLENPIGIGENKPRFNWIIESDQTKVEQVSYQLQVSNDVNFIKILWDTEVVSSSNSTHVVYEGPELQSCTQYFYRVKIWDNKGEESAWSEIQIFETAMMNNQEWKGIFISADDKNAPNSSKGKHLRHEFNLKGNIIFARIYATALGIYELHLNGKRVGESLLTPGWTNYKKRLQYQTYDVTEMIKEGRNAIGAILGCGWYKGELGWNGKRNTYGKHTALLFQMLVRYEDGTEELIVSNEEWKSAEGPIVYSELYHGEIYDARFEQQGWSEPNFYENEWKKVYPVKQDFSIIMPQDGVPVKKQESIKPIELIITPKGETVIDFGQNIAGWVKFKVKGKSGDRVLLKHAEVLDQEGNFYTANLRRAKATIEYTLKGGAEEVFEPHFTFQGFRYVQIVEYPGTIDLENIEAIVIHSNMEQTGDFKCSYPLINQLAKNILWGLKGNFVDLPTDCPQRDERLGWTGDAQVFMRTACFLMDTTNFFKKWLRDLKSEQFEDGAVPYVIPDILSGNFACGAKEIEKQAGATGWGDAAVICPWTIYECYGDKRILEEQYESMKAWINYIKENAQEGLIWNKGFHFGDWVALDAKEGSYFGATPNELTATAFYAYSTEIMIKVAKILKQEEDEGYFTQLHQSILEAFKKEFYTSSGSLTARTQTGHILALMFNLVSDEDRTQTVDSLIQLIKENQGHLTTGFLGTPYICKVLSENGRLKEAYDLLLKDDYPSWLYQVTKGATTIWEHWDGIKLDGTMWSEDMNSFNHYAYGAIGEWIYTVIGGLDTDSDKPGYKHSIIKPQPGGGLTYAELNYTSLYGQIAIKWEMKGRRMNVGVIIPHNTTADVILINANNEIIETHVVGSGKYNFEYDYFID</sequence>
<dbReference type="PANTHER" id="PTHR33307:SF6">
    <property type="entry name" value="ALPHA-RHAMNOSIDASE (EUROFUNG)-RELATED"/>
    <property type="match status" value="1"/>
</dbReference>
<dbReference type="Pfam" id="PF05592">
    <property type="entry name" value="Bac_rhamnosid"/>
    <property type="match status" value="1"/>
</dbReference>
<dbReference type="Gene3D" id="2.60.420.10">
    <property type="entry name" value="Maltose phosphorylase, domain 3"/>
    <property type="match status" value="1"/>
</dbReference>
<dbReference type="STRING" id="1121316.SAMN02745207_02181"/>
<comment type="catalytic activity">
    <reaction evidence="1">
        <text>Hydrolysis of terminal non-reducing alpha-L-rhamnose residues in alpha-L-rhamnosides.</text>
        <dbReference type="EC" id="3.2.1.40"/>
    </reaction>
</comment>
<dbReference type="RefSeq" id="WP_073338464.1">
    <property type="nucleotide sequence ID" value="NZ_FQXM01000011.1"/>
</dbReference>
<evidence type="ECO:0000259" key="5">
    <source>
        <dbReference type="Pfam" id="PF08531"/>
    </source>
</evidence>
<proteinExistence type="predicted"/>
<evidence type="ECO:0000256" key="3">
    <source>
        <dbReference type="ARBA" id="ARBA00022801"/>
    </source>
</evidence>
<evidence type="ECO:0000256" key="1">
    <source>
        <dbReference type="ARBA" id="ARBA00001445"/>
    </source>
</evidence>
<protein>
    <recommendedName>
        <fullName evidence="2">alpha-L-rhamnosidase</fullName>
        <ecNumber evidence="2">3.2.1.40</ecNumber>
    </recommendedName>
</protein>
<dbReference type="OrthoDB" id="9761045at2"/>
<dbReference type="InterPro" id="IPR035396">
    <property type="entry name" value="Bac_rhamnosid6H"/>
</dbReference>
<reference evidence="8 9" key="1">
    <citation type="submission" date="2016-11" db="EMBL/GenBank/DDBJ databases">
        <authorList>
            <person name="Jaros S."/>
            <person name="Januszkiewicz K."/>
            <person name="Wedrychowicz H."/>
        </authorList>
    </citation>
    <scope>NUCLEOTIDE SEQUENCE [LARGE SCALE GENOMIC DNA]</scope>
    <source>
        <strain evidence="8 9">DSM 8605</strain>
    </source>
</reference>
<dbReference type="PANTHER" id="PTHR33307">
    <property type="entry name" value="ALPHA-RHAMNOSIDASE (EUROFUNG)"/>
    <property type="match status" value="1"/>
</dbReference>
<dbReference type="Gene3D" id="2.60.120.260">
    <property type="entry name" value="Galactose-binding domain-like"/>
    <property type="match status" value="2"/>
</dbReference>
<dbReference type="SUPFAM" id="SSF48208">
    <property type="entry name" value="Six-hairpin glycosidases"/>
    <property type="match status" value="1"/>
</dbReference>
<feature type="domain" description="Alpha-L-rhamnosidase C-terminal" evidence="7">
    <location>
        <begin position="788"/>
        <end position="855"/>
    </location>
</feature>
<dbReference type="InterPro" id="IPR012341">
    <property type="entry name" value="6hp_glycosidase-like_sf"/>
</dbReference>
<dbReference type="InterPro" id="IPR008902">
    <property type="entry name" value="Rhamnosid_concanavalin"/>
</dbReference>
<keyword evidence="9" id="KW-1185">Reference proteome</keyword>
<dbReference type="GO" id="GO:0030596">
    <property type="term" value="F:alpha-L-rhamnosidase activity"/>
    <property type="evidence" value="ECO:0007669"/>
    <property type="project" value="UniProtKB-EC"/>
</dbReference>
<evidence type="ECO:0000256" key="2">
    <source>
        <dbReference type="ARBA" id="ARBA00012652"/>
    </source>
</evidence>
<organism evidence="8 9">
    <name type="scientific">Clostridium grantii DSM 8605</name>
    <dbReference type="NCBI Taxonomy" id="1121316"/>
    <lineage>
        <taxon>Bacteria</taxon>
        <taxon>Bacillati</taxon>
        <taxon>Bacillota</taxon>
        <taxon>Clostridia</taxon>
        <taxon>Eubacteriales</taxon>
        <taxon>Clostridiaceae</taxon>
        <taxon>Clostridium</taxon>
    </lineage>
</organism>
<dbReference type="PIRSF" id="PIRSF010631">
    <property type="entry name" value="A-rhamnsds"/>
    <property type="match status" value="1"/>
</dbReference>
<dbReference type="Pfam" id="PF08531">
    <property type="entry name" value="Bac_rhamnosid_N"/>
    <property type="match status" value="1"/>
</dbReference>
<dbReference type="InterPro" id="IPR036116">
    <property type="entry name" value="FN3_sf"/>
</dbReference>
<evidence type="ECO:0000259" key="6">
    <source>
        <dbReference type="Pfam" id="PF17389"/>
    </source>
</evidence>
<dbReference type="Proteomes" id="UP000184447">
    <property type="component" value="Unassembled WGS sequence"/>
</dbReference>